<reference evidence="2" key="1">
    <citation type="submission" date="2018-05" db="EMBL/GenBank/DDBJ databases">
        <authorList>
            <person name="Lanie J.A."/>
            <person name="Ng W.-L."/>
            <person name="Kazmierczak K.M."/>
            <person name="Andrzejewski T.M."/>
            <person name="Davidsen T.M."/>
            <person name="Wayne K.J."/>
            <person name="Tettelin H."/>
            <person name="Glass J.I."/>
            <person name="Rusch D."/>
            <person name="Podicherti R."/>
            <person name="Tsui H.-C.T."/>
            <person name="Winkler M.E."/>
        </authorList>
    </citation>
    <scope>NUCLEOTIDE SEQUENCE</scope>
</reference>
<gene>
    <name evidence="2" type="ORF">METZ01_LOCUS286229</name>
</gene>
<feature type="transmembrane region" description="Helical" evidence="1">
    <location>
        <begin position="70"/>
        <end position="91"/>
    </location>
</feature>
<dbReference type="EMBL" id="UINC01085636">
    <property type="protein sequence ID" value="SVC33375.1"/>
    <property type="molecule type" value="Genomic_DNA"/>
</dbReference>
<evidence type="ECO:0000256" key="1">
    <source>
        <dbReference type="SAM" id="Phobius"/>
    </source>
</evidence>
<proteinExistence type="predicted"/>
<protein>
    <submittedName>
        <fullName evidence="2">Uncharacterized protein</fullName>
    </submittedName>
</protein>
<accession>A0A382LBY1</accession>
<evidence type="ECO:0000313" key="2">
    <source>
        <dbReference type="EMBL" id="SVC33375.1"/>
    </source>
</evidence>
<feature type="transmembrane region" description="Helical" evidence="1">
    <location>
        <begin position="6"/>
        <end position="24"/>
    </location>
</feature>
<name>A0A382LBY1_9ZZZZ</name>
<keyword evidence="1" id="KW-0812">Transmembrane</keyword>
<dbReference type="AlphaFoldDB" id="A0A382LBY1"/>
<feature type="transmembrane region" description="Helical" evidence="1">
    <location>
        <begin position="31"/>
        <end position="50"/>
    </location>
</feature>
<keyword evidence="1" id="KW-0472">Membrane</keyword>
<sequence>MVLGSLVFGWPALVILSFLFGLGTKQKHSSLVSALTATGSWSLLLTWRFFNGTLPTLLQSFEDIINIPGWILILITLSLAAVLGSAGANLGQQIQTVLQKQFGTISG</sequence>
<keyword evidence="1" id="KW-1133">Transmembrane helix</keyword>
<organism evidence="2">
    <name type="scientific">marine metagenome</name>
    <dbReference type="NCBI Taxonomy" id="408172"/>
    <lineage>
        <taxon>unclassified sequences</taxon>
        <taxon>metagenomes</taxon>
        <taxon>ecological metagenomes</taxon>
    </lineage>
</organism>